<dbReference type="InterPro" id="IPR036013">
    <property type="entry name" value="Band_7/SPFH_dom_sf"/>
</dbReference>
<keyword evidence="6" id="KW-0812">Transmembrane</keyword>
<comment type="subcellular location">
    <subcellularLocation>
        <location evidence="1">Cell membrane</location>
    </subcellularLocation>
</comment>
<feature type="domain" description="Band 7" evidence="7">
    <location>
        <begin position="88"/>
        <end position="251"/>
    </location>
</feature>
<evidence type="ECO:0000256" key="2">
    <source>
        <dbReference type="ARBA" id="ARBA00007161"/>
    </source>
</evidence>
<keyword evidence="3" id="KW-1003">Cell membrane</keyword>
<evidence type="ECO:0000313" key="8">
    <source>
        <dbReference type="EMBL" id="OGY41412.1"/>
    </source>
</evidence>
<dbReference type="Pfam" id="PF01145">
    <property type="entry name" value="Band_7"/>
    <property type="match status" value="1"/>
</dbReference>
<feature type="region of interest" description="Disordered" evidence="5">
    <location>
        <begin position="610"/>
        <end position="639"/>
    </location>
</feature>
<sequence length="639" mass="69086">MHRREEYEEEMSRKKGGEGSMDSKKGIASFAGGMIFISLALIIGPFFLKVGWTIQMVLMGFGVLGLIIGGILVTIAKLYVKTSANIAFYRTGQGKPKVIIDGGAIVVPVIHSLIEVLLETMKLEVVKNGPEALICKDCLRADISVGFYIRVKKDEIGVKAAATSFGRDATNPNAIKDRLMEKLVSALRSVAMIMDLNELNQNREKFAKAVQDAVSKDIEINGLILETVTIFRLDMTDPKNLKEDNVFDAEGLKKASAITQAQKIQRNEIERNAELAITKRNVDTRKNVLAQLQDQAFAEADQKAKVANQQAEKEKDVAQFKIEQDQQVATKEVEKEQAIQAAGFKKEAALAVESQKTETAKITKDQAVEVANRQREVAVADAEAKRATAQATQRLAEATEQEAAQKVITAAEVEVAERNKKKAVIMADQEGEQQLIKQKKSADAAAYTKTREAEADKVAAENQAQAQIRLAEAALVAKQREAEGDRAVKIVPVQVASEQVEVDRKSVEVLTQKLKAQDTYQQAAIQLEIVKAQIAAGQVVGVEMAKAIGLFMSKGEFNVFGSPETLSDMTAKFASGLGITQILQGINNGSPLLGGLIGKALETAGAGLDAAKTKAEEVTGEVTGKEKKGKGEKSTPPVA</sequence>
<dbReference type="PANTHER" id="PTHR13806">
    <property type="entry name" value="FLOTILLIN-RELATED"/>
    <property type="match status" value="1"/>
</dbReference>
<reference evidence="8 9" key="1">
    <citation type="journal article" date="2016" name="Nat. Commun.">
        <title>Thousands of microbial genomes shed light on interconnected biogeochemical processes in an aquifer system.</title>
        <authorList>
            <person name="Anantharaman K."/>
            <person name="Brown C.T."/>
            <person name="Hug L.A."/>
            <person name="Sharon I."/>
            <person name="Castelle C.J."/>
            <person name="Probst A.J."/>
            <person name="Thomas B.C."/>
            <person name="Singh A."/>
            <person name="Wilkins M.J."/>
            <person name="Karaoz U."/>
            <person name="Brodie E.L."/>
            <person name="Williams K.H."/>
            <person name="Hubbard S.S."/>
            <person name="Banfield J.F."/>
        </authorList>
    </citation>
    <scope>NUCLEOTIDE SEQUENCE [LARGE SCALE GENOMIC DNA]</scope>
</reference>
<dbReference type="Gene3D" id="3.30.479.30">
    <property type="entry name" value="Band 7 domain"/>
    <property type="match status" value="1"/>
</dbReference>
<evidence type="ECO:0000259" key="7">
    <source>
        <dbReference type="Pfam" id="PF01145"/>
    </source>
</evidence>
<gene>
    <name evidence="8" type="ORF">A2Y67_02690</name>
</gene>
<proteinExistence type="inferred from homology"/>
<evidence type="ECO:0000256" key="5">
    <source>
        <dbReference type="SAM" id="MobiDB-lite"/>
    </source>
</evidence>
<feature type="compositionally biased region" description="Basic and acidic residues" evidence="5">
    <location>
        <begin position="611"/>
        <end position="633"/>
    </location>
</feature>
<protein>
    <recommendedName>
        <fullName evidence="7">Band 7 domain-containing protein</fullName>
    </recommendedName>
</protein>
<dbReference type="SUPFAM" id="SSF117892">
    <property type="entry name" value="Band 7/SPFH domain"/>
    <property type="match status" value="1"/>
</dbReference>
<dbReference type="AlphaFoldDB" id="A0A1G1XN56"/>
<organism evidence="8 9">
    <name type="scientific">Candidatus Buchananbacteria bacterium RBG_13_39_9</name>
    <dbReference type="NCBI Taxonomy" id="1797531"/>
    <lineage>
        <taxon>Bacteria</taxon>
        <taxon>Candidatus Buchananiibacteriota</taxon>
    </lineage>
</organism>
<evidence type="ECO:0000256" key="3">
    <source>
        <dbReference type="ARBA" id="ARBA00022475"/>
    </source>
</evidence>
<evidence type="ECO:0000256" key="1">
    <source>
        <dbReference type="ARBA" id="ARBA00004236"/>
    </source>
</evidence>
<dbReference type="InterPro" id="IPR027705">
    <property type="entry name" value="Flotillin_fam"/>
</dbReference>
<dbReference type="GO" id="GO:0005886">
    <property type="term" value="C:plasma membrane"/>
    <property type="evidence" value="ECO:0007669"/>
    <property type="project" value="UniProtKB-SubCell"/>
</dbReference>
<accession>A0A1G1XN56</accession>
<feature type="transmembrane region" description="Helical" evidence="6">
    <location>
        <begin position="98"/>
        <end position="118"/>
    </location>
</feature>
<dbReference type="Proteomes" id="UP000176260">
    <property type="component" value="Unassembled WGS sequence"/>
</dbReference>
<comment type="caution">
    <text evidence="8">The sequence shown here is derived from an EMBL/GenBank/DDBJ whole genome shotgun (WGS) entry which is preliminary data.</text>
</comment>
<name>A0A1G1XN56_9BACT</name>
<feature type="transmembrane region" description="Helical" evidence="6">
    <location>
        <begin position="54"/>
        <end position="78"/>
    </location>
</feature>
<feature type="transmembrane region" description="Helical" evidence="6">
    <location>
        <begin position="27"/>
        <end position="48"/>
    </location>
</feature>
<evidence type="ECO:0000256" key="6">
    <source>
        <dbReference type="SAM" id="Phobius"/>
    </source>
</evidence>
<evidence type="ECO:0000256" key="4">
    <source>
        <dbReference type="ARBA" id="ARBA00023136"/>
    </source>
</evidence>
<keyword evidence="6" id="KW-1133">Transmembrane helix</keyword>
<comment type="similarity">
    <text evidence="2">Belongs to the band 7/mec-2 family. Flotillin subfamily.</text>
</comment>
<keyword evidence="4 6" id="KW-0472">Membrane</keyword>
<dbReference type="PANTHER" id="PTHR13806:SF31">
    <property type="entry name" value="FLOTILLIN-LIKE PROTEIN 1-RELATED"/>
    <property type="match status" value="1"/>
</dbReference>
<dbReference type="EMBL" id="MHIA01000029">
    <property type="protein sequence ID" value="OGY41412.1"/>
    <property type="molecule type" value="Genomic_DNA"/>
</dbReference>
<evidence type="ECO:0000313" key="9">
    <source>
        <dbReference type="Proteomes" id="UP000176260"/>
    </source>
</evidence>
<dbReference type="InterPro" id="IPR001107">
    <property type="entry name" value="Band_7"/>
</dbReference>
<dbReference type="CDD" id="cd03399">
    <property type="entry name" value="SPFH_flotillin"/>
    <property type="match status" value="1"/>
</dbReference>
<feature type="region of interest" description="Disordered" evidence="5">
    <location>
        <begin position="1"/>
        <end position="21"/>
    </location>
</feature>